<keyword evidence="1" id="KW-0812">Transmembrane</keyword>
<dbReference type="Proteomes" id="UP000607653">
    <property type="component" value="Unassembled WGS sequence"/>
</dbReference>
<name>A0A822XRJ6_NELNU</name>
<reference evidence="2 3" key="1">
    <citation type="journal article" date="2020" name="Mol. Biol. Evol.">
        <title>Distinct Expression and Methylation Patterns for Genes with Different Fates following a Single Whole-Genome Duplication in Flowering Plants.</title>
        <authorList>
            <person name="Shi T."/>
            <person name="Rahmani R.S."/>
            <person name="Gugger P.F."/>
            <person name="Wang M."/>
            <person name="Li H."/>
            <person name="Zhang Y."/>
            <person name="Li Z."/>
            <person name="Wang Q."/>
            <person name="Van de Peer Y."/>
            <person name="Marchal K."/>
            <person name="Chen J."/>
        </authorList>
    </citation>
    <scope>NUCLEOTIDE SEQUENCE [LARGE SCALE GENOMIC DNA]</scope>
    <source>
        <tissue evidence="2">Leaf</tissue>
    </source>
</reference>
<dbReference type="EMBL" id="DUZY01000001">
    <property type="protein sequence ID" value="DAD22293.1"/>
    <property type="molecule type" value="Genomic_DNA"/>
</dbReference>
<comment type="caution">
    <text evidence="2">The sequence shown here is derived from an EMBL/GenBank/DDBJ whole genome shotgun (WGS) entry which is preliminary data.</text>
</comment>
<evidence type="ECO:0000313" key="2">
    <source>
        <dbReference type="EMBL" id="DAD22293.1"/>
    </source>
</evidence>
<keyword evidence="1" id="KW-0472">Membrane</keyword>
<evidence type="ECO:0000256" key="1">
    <source>
        <dbReference type="SAM" id="Phobius"/>
    </source>
</evidence>
<organism evidence="2 3">
    <name type="scientific">Nelumbo nucifera</name>
    <name type="common">Sacred lotus</name>
    <dbReference type="NCBI Taxonomy" id="4432"/>
    <lineage>
        <taxon>Eukaryota</taxon>
        <taxon>Viridiplantae</taxon>
        <taxon>Streptophyta</taxon>
        <taxon>Embryophyta</taxon>
        <taxon>Tracheophyta</taxon>
        <taxon>Spermatophyta</taxon>
        <taxon>Magnoliopsida</taxon>
        <taxon>Proteales</taxon>
        <taxon>Nelumbonaceae</taxon>
        <taxon>Nelumbo</taxon>
    </lineage>
</organism>
<feature type="transmembrane region" description="Helical" evidence="1">
    <location>
        <begin position="7"/>
        <end position="28"/>
    </location>
</feature>
<dbReference type="AlphaFoldDB" id="A0A822XRJ6"/>
<protein>
    <submittedName>
        <fullName evidence="2">Uncharacterized protein</fullName>
    </submittedName>
</protein>
<keyword evidence="3" id="KW-1185">Reference proteome</keyword>
<accession>A0A822XRJ6</accession>
<sequence>MEPPSRLLGRSTIPTVFHVAIIICWALLQPKPKSITNQSRLKIHYKQLQILMQFIQTFMVELDSIERMLIQIELTVIAGDQESYRISVSNKGESAINHTNF</sequence>
<gene>
    <name evidence="2" type="ORF">HUJ06_023756</name>
</gene>
<evidence type="ECO:0000313" key="3">
    <source>
        <dbReference type="Proteomes" id="UP000607653"/>
    </source>
</evidence>
<proteinExistence type="predicted"/>
<keyword evidence="1" id="KW-1133">Transmembrane helix</keyword>